<name>A0A5J4X2X1_9EUKA</name>
<dbReference type="Proteomes" id="UP000324800">
    <property type="component" value="Unassembled WGS sequence"/>
</dbReference>
<dbReference type="EMBL" id="SNRW01000371">
    <property type="protein sequence ID" value="KAA6401558.1"/>
    <property type="molecule type" value="Genomic_DNA"/>
</dbReference>
<evidence type="ECO:0000313" key="1">
    <source>
        <dbReference type="EMBL" id="KAA6401558.1"/>
    </source>
</evidence>
<protein>
    <submittedName>
        <fullName evidence="1">Uncharacterized protein</fullName>
    </submittedName>
</protein>
<organism evidence="1 2">
    <name type="scientific">Streblomastix strix</name>
    <dbReference type="NCBI Taxonomy" id="222440"/>
    <lineage>
        <taxon>Eukaryota</taxon>
        <taxon>Metamonada</taxon>
        <taxon>Preaxostyla</taxon>
        <taxon>Oxymonadida</taxon>
        <taxon>Streblomastigidae</taxon>
        <taxon>Streblomastix</taxon>
    </lineage>
</organism>
<sequence length="125" mass="13693">MTTKTQTIPGIKQFTQPITANKIIKLDGTSNQILLANGDTIDKDKLDSEPIENANTKPIAYGMYEQRIRGPNTESQSGYTLFPIVDIAIKPKFTGTPSNIPLSAVLFAQKVYGYPICWNGAIAMD</sequence>
<gene>
    <name evidence="1" type="ORF">EZS28_002912</name>
</gene>
<reference evidence="1 2" key="1">
    <citation type="submission" date="2019-03" db="EMBL/GenBank/DDBJ databases">
        <title>Single cell metagenomics reveals metabolic interactions within the superorganism composed of flagellate Streblomastix strix and complex community of Bacteroidetes bacteria on its surface.</title>
        <authorList>
            <person name="Treitli S.C."/>
            <person name="Kolisko M."/>
            <person name="Husnik F."/>
            <person name="Keeling P."/>
            <person name="Hampl V."/>
        </authorList>
    </citation>
    <scope>NUCLEOTIDE SEQUENCE [LARGE SCALE GENOMIC DNA]</scope>
    <source>
        <strain evidence="1">ST1C</strain>
    </source>
</reference>
<accession>A0A5J4X2X1</accession>
<comment type="caution">
    <text evidence="1">The sequence shown here is derived from an EMBL/GenBank/DDBJ whole genome shotgun (WGS) entry which is preliminary data.</text>
</comment>
<evidence type="ECO:0000313" key="2">
    <source>
        <dbReference type="Proteomes" id="UP000324800"/>
    </source>
</evidence>
<dbReference type="AlphaFoldDB" id="A0A5J4X2X1"/>
<proteinExistence type="predicted"/>